<dbReference type="InterPro" id="IPR000200">
    <property type="entry name" value="Peptidase_C10"/>
</dbReference>
<dbReference type="GO" id="GO:0008234">
    <property type="term" value="F:cysteine-type peptidase activity"/>
    <property type="evidence" value="ECO:0007669"/>
    <property type="project" value="UniProtKB-KW"/>
</dbReference>
<comment type="similarity">
    <text evidence="1">Belongs to the peptidase C10 family.</text>
</comment>
<accession>A0A382L9F5</accession>
<name>A0A382L9F5_9ZZZZ</name>
<keyword evidence="6" id="KW-0812">Transmembrane</keyword>
<keyword evidence="4" id="KW-0378">Hydrolase</keyword>
<protein>
    <recommendedName>
        <fullName evidence="7">Spi protease inhibitor domain-containing protein</fullName>
    </recommendedName>
</protein>
<dbReference type="InterPro" id="IPR038765">
    <property type="entry name" value="Papain-like_cys_pep_sf"/>
</dbReference>
<dbReference type="Gene3D" id="3.90.70.50">
    <property type="entry name" value="Peptidase C10, streptopain"/>
    <property type="match status" value="1"/>
</dbReference>
<keyword evidence="3" id="KW-0732">Signal</keyword>
<evidence type="ECO:0000259" key="7">
    <source>
        <dbReference type="Pfam" id="PF13734"/>
    </source>
</evidence>
<evidence type="ECO:0000256" key="5">
    <source>
        <dbReference type="ARBA" id="ARBA00022807"/>
    </source>
</evidence>
<dbReference type="InterPro" id="IPR025896">
    <property type="entry name" value="Spi_Prtas-inh"/>
</dbReference>
<dbReference type="AlphaFoldDB" id="A0A382L9F5"/>
<dbReference type="GO" id="GO:0006508">
    <property type="term" value="P:proteolysis"/>
    <property type="evidence" value="ECO:0007669"/>
    <property type="project" value="UniProtKB-KW"/>
</dbReference>
<dbReference type="InterPro" id="IPR044934">
    <property type="entry name" value="Streptopain_sf"/>
</dbReference>
<evidence type="ECO:0000256" key="2">
    <source>
        <dbReference type="ARBA" id="ARBA00022670"/>
    </source>
</evidence>
<keyword evidence="5" id="KW-0788">Thiol protease</keyword>
<feature type="transmembrane region" description="Helical" evidence="6">
    <location>
        <begin position="12"/>
        <end position="32"/>
    </location>
</feature>
<dbReference type="SUPFAM" id="SSF54001">
    <property type="entry name" value="Cysteine proteinases"/>
    <property type="match status" value="1"/>
</dbReference>
<evidence type="ECO:0000256" key="6">
    <source>
        <dbReference type="SAM" id="Phobius"/>
    </source>
</evidence>
<feature type="non-terminal residue" evidence="8">
    <location>
        <position position="233"/>
    </location>
</feature>
<dbReference type="Pfam" id="PF01640">
    <property type="entry name" value="Peptidase_C10"/>
    <property type="match status" value="1"/>
</dbReference>
<keyword evidence="6" id="KW-0472">Membrane</keyword>
<organism evidence="8">
    <name type="scientific">marine metagenome</name>
    <dbReference type="NCBI Taxonomy" id="408172"/>
    <lineage>
        <taxon>unclassified sequences</taxon>
        <taxon>metagenomes</taxon>
        <taxon>ecological metagenomes</taxon>
    </lineage>
</organism>
<evidence type="ECO:0000256" key="1">
    <source>
        <dbReference type="ARBA" id="ARBA00009693"/>
    </source>
</evidence>
<reference evidence="8" key="1">
    <citation type="submission" date="2018-05" db="EMBL/GenBank/DDBJ databases">
        <authorList>
            <person name="Lanie J.A."/>
            <person name="Ng W.-L."/>
            <person name="Kazmierczak K.M."/>
            <person name="Andrzejewski T.M."/>
            <person name="Davidsen T.M."/>
            <person name="Wayne K.J."/>
            <person name="Tettelin H."/>
            <person name="Glass J.I."/>
            <person name="Rusch D."/>
            <person name="Podicherti R."/>
            <person name="Tsui H.-C.T."/>
            <person name="Winkler M.E."/>
        </authorList>
    </citation>
    <scope>NUCLEOTIDE SEQUENCE</scope>
</reference>
<dbReference type="EMBL" id="UINC01084667">
    <property type="protein sequence ID" value="SVC31521.1"/>
    <property type="molecule type" value="Genomic_DNA"/>
</dbReference>
<dbReference type="Pfam" id="PF13734">
    <property type="entry name" value="Inhibitor_I69"/>
    <property type="match status" value="1"/>
</dbReference>
<proteinExistence type="inferred from homology"/>
<evidence type="ECO:0000256" key="3">
    <source>
        <dbReference type="ARBA" id="ARBA00022729"/>
    </source>
</evidence>
<evidence type="ECO:0000313" key="8">
    <source>
        <dbReference type="EMBL" id="SVC31521.1"/>
    </source>
</evidence>
<keyword evidence="2" id="KW-0645">Protease</keyword>
<keyword evidence="6" id="KW-1133">Transmembrane helix</keyword>
<gene>
    <name evidence="8" type="ORF">METZ01_LOCUS284375</name>
</gene>
<feature type="domain" description="Spi protease inhibitor" evidence="7">
    <location>
        <begin position="25"/>
        <end position="116"/>
    </location>
</feature>
<sequence>MYKSNIIKIQWIAVYILYSLSFGASISEITAIEVARNVYIEHKDLHGGDEFIISTIETIEEEGDKLIYIFHLDPTGFIMVPADNQAVPNLAFGFEHPFESNNMPSNLEALMNQYKLELQTLINNQADPLDEIAEKWDYYLSGNVQPNRTRDVSPLIDAEFDQGGSWNNGIQNAIGFNGPAGCVAIAMCQLMHYWGYPKYGIGSTYYTENDYGYIEVDFEDAFYDFDNMAATYA</sequence>
<evidence type="ECO:0000256" key="4">
    <source>
        <dbReference type="ARBA" id="ARBA00022801"/>
    </source>
</evidence>